<dbReference type="Proteomes" id="UP000176339">
    <property type="component" value="Unassembled WGS sequence"/>
</dbReference>
<dbReference type="CDD" id="cd00317">
    <property type="entry name" value="cyclophilin"/>
    <property type="match status" value="1"/>
</dbReference>
<dbReference type="InterPro" id="IPR002130">
    <property type="entry name" value="Cyclophilin-type_PPIase_dom"/>
</dbReference>
<name>A0A1F5P1J1_9BACT</name>
<dbReference type="PRINTS" id="PR00153">
    <property type="entry name" value="CSAPPISMRASE"/>
</dbReference>
<dbReference type="InterPro" id="IPR024936">
    <property type="entry name" value="Cyclophilin-type_PPIase"/>
</dbReference>
<dbReference type="InterPro" id="IPR029000">
    <property type="entry name" value="Cyclophilin-like_dom_sf"/>
</dbReference>
<dbReference type="GO" id="GO:0003755">
    <property type="term" value="F:peptidyl-prolyl cis-trans isomerase activity"/>
    <property type="evidence" value="ECO:0007669"/>
    <property type="project" value="UniProtKB-UniRule"/>
</dbReference>
<comment type="caution">
    <text evidence="7">The sequence shown here is derived from an EMBL/GenBank/DDBJ whole genome shotgun (WGS) entry which is preliminary data.</text>
</comment>
<comment type="similarity">
    <text evidence="2 5">Belongs to the cyclophilin-type PPIase family.</text>
</comment>
<evidence type="ECO:0000256" key="3">
    <source>
        <dbReference type="ARBA" id="ARBA00023110"/>
    </source>
</evidence>
<evidence type="ECO:0000256" key="2">
    <source>
        <dbReference type="ARBA" id="ARBA00007365"/>
    </source>
</evidence>
<comment type="catalytic activity">
    <reaction evidence="5">
        <text>[protein]-peptidylproline (omega=180) = [protein]-peptidylproline (omega=0)</text>
        <dbReference type="Rhea" id="RHEA:16237"/>
        <dbReference type="Rhea" id="RHEA-COMP:10747"/>
        <dbReference type="Rhea" id="RHEA-COMP:10748"/>
        <dbReference type="ChEBI" id="CHEBI:83833"/>
        <dbReference type="ChEBI" id="CHEBI:83834"/>
        <dbReference type="EC" id="5.2.1.8"/>
    </reaction>
</comment>
<keyword evidence="4 5" id="KW-0413">Isomerase</keyword>
<dbReference type="PIRSF" id="PIRSF001467">
    <property type="entry name" value="Peptidylpro_ismrse"/>
    <property type="match status" value="1"/>
</dbReference>
<organism evidence="7 8">
    <name type="scientific">Candidatus Doudnabacteria bacterium RIFCSPHIGHO2_01_FULL_49_9</name>
    <dbReference type="NCBI Taxonomy" id="1817827"/>
    <lineage>
        <taxon>Bacteria</taxon>
        <taxon>Candidatus Doudnaibacteriota</taxon>
    </lineage>
</organism>
<dbReference type="AlphaFoldDB" id="A0A1F5P1J1"/>
<dbReference type="Gene3D" id="2.40.100.10">
    <property type="entry name" value="Cyclophilin-like"/>
    <property type="match status" value="1"/>
</dbReference>
<evidence type="ECO:0000313" key="8">
    <source>
        <dbReference type="Proteomes" id="UP000176339"/>
    </source>
</evidence>
<evidence type="ECO:0000313" key="7">
    <source>
        <dbReference type="EMBL" id="OGE83742.1"/>
    </source>
</evidence>
<gene>
    <name evidence="7" type="ORF">A2846_04430</name>
</gene>
<dbReference type="InterPro" id="IPR044666">
    <property type="entry name" value="Cyclophilin_A-like"/>
</dbReference>
<dbReference type="Pfam" id="PF00160">
    <property type="entry name" value="Pro_isomerase"/>
    <property type="match status" value="1"/>
</dbReference>
<dbReference type="PANTHER" id="PTHR45625:SF4">
    <property type="entry name" value="PEPTIDYLPROLYL ISOMERASE DOMAIN AND WD REPEAT-CONTAINING PROTEIN 1"/>
    <property type="match status" value="1"/>
</dbReference>
<dbReference type="EC" id="5.2.1.8" evidence="5"/>
<feature type="domain" description="PPIase cyclophilin-type" evidence="6">
    <location>
        <begin position="13"/>
        <end position="161"/>
    </location>
</feature>
<evidence type="ECO:0000256" key="4">
    <source>
        <dbReference type="ARBA" id="ARBA00023235"/>
    </source>
</evidence>
<evidence type="ECO:0000256" key="1">
    <source>
        <dbReference type="ARBA" id="ARBA00002388"/>
    </source>
</evidence>
<accession>A0A1F5P1J1</accession>
<reference evidence="7 8" key="1">
    <citation type="journal article" date="2016" name="Nat. Commun.">
        <title>Thousands of microbial genomes shed light on interconnected biogeochemical processes in an aquifer system.</title>
        <authorList>
            <person name="Anantharaman K."/>
            <person name="Brown C.T."/>
            <person name="Hug L.A."/>
            <person name="Sharon I."/>
            <person name="Castelle C.J."/>
            <person name="Probst A.J."/>
            <person name="Thomas B.C."/>
            <person name="Singh A."/>
            <person name="Wilkins M.J."/>
            <person name="Karaoz U."/>
            <person name="Brodie E.L."/>
            <person name="Williams K.H."/>
            <person name="Hubbard S.S."/>
            <person name="Banfield J.F."/>
        </authorList>
    </citation>
    <scope>NUCLEOTIDE SEQUENCE [LARGE SCALE GENOMIC DNA]</scope>
</reference>
<keyword evidence="3 5" id="KW-0697">Rotamase</keyword>
<dbReference type="SUPFAM" id="SSF50891">
    <property type="entry name" value="Cyclophilin-like"/>
    <property type="match status" value="1"/>
</dbReference>
<protein>
    <recommendedName>
        <fullName evidence="5">Peptidyl-prolyl cis-trans isomerase</fullName>
        <shortName evidence="5">PPIase</shortName>
        <ecNumber evidence="5">5.2.1.8</ecNumber>
    </recommendedName>
</protein>
<comment type="function">
    <text evidence="1 5">PPIases accelerate the folding of proteins. It catalyzes the cis-trans isomerization of proline imidic peptide bonds in oligopeptides.</text>
</comment>
<dbReference type="EMBL" id="MFEN01000038">
    <property type="protein sequence ID" value="OGE83742.1"/>
    <property type="molecule type" value="Genomic_DNA"/>
</dbReference>
<evidence type="ECO:0000256" key="5">
    <source>
        <dbReference type="RuleBase" id="RU363019"/>
    </source>
</evidence>
<dbReference type="PROSITE" id="PS50072">
    <property type="entry name" value="CSA_PPIASE_2"/>
    <property type="match status" value="1"/>
</dbReference>
<proteinExistence type="inferred from homology"/>
<evidence type="ECO:0000259" key="6">
    <source>
        <dbReference type="PROSITE" id="PS50072"/>
    </source>
</evidence>
<sequence length="164" mass="17850">MENNIKGYTAVLHTTAGDITIEFNKDQTPKTVKNFVDLAKGNKYNNTIFHRAIKGFMIQGGDVENLNGMGGPGYKFADEPFTGEYLRGTVAMANSGPNTNGSQFFIMHADYPLPKNYVIFGKVTSGLEVVDKIATAPVKPNPYTGEMSVPVNPVKVTSVEIVEK</sequence>
<dbReference type="PANTHER" id="PTHR45625">
    <property type="entry name" value="PEPTIDYL-PROLYL CIS-TRANS ISOMERASE-RELATED"/>
    <property type="match status" value="1"/>
</dbReference>